<dbReference type="InterPro" id="IPR013783">
    <property type="entry name" value="Ig-like_fold"/>
</dbReference>
<protein>
    <submittedName>
        <fullName evidence="7">Signaling lymphocytic activation molecule</fullName>
    </submittedName>
</protein>
<evidence type="ECO:0000313" key="8">
    <source>
        <dbReference type="Proteomes" id="UP000053615"/>
    </source>
</evidence>
<keyword evidence="5" id="KW-0812">Transmembrane</keyword>
<dbReference type="PANTHER" id="PTHR12080:SF55">
    <property type="entry name" value="LYMPHOCYTE FUNCTION-ASSOCIATED ANTIGEN 3"/>
    <property type="match status" value="1"/>
</dbReference>
<evidence type="ECO:0000256" key="4">
    <source>
        <dbReference type="ARBA" id="ARBA00023180"/>
    </source>
</evidence>
<dbReference type="Proteomes" id="UP000053615">
    <property type="component" value="Unassembled WGS sequence"/>
</dbReference>
<dbReference type="AlphaFoldDB" id="A0A091KAF8"/>
<keyword evidence="8" id="KW-1185">Reference proteome</keyword>
<reference evidence="7 8" key="1">
    <citation type="submission" date="2014-04" db="EMBL/GenBank/DDBJ databases">
        <title>Genome evolution of avian class.</title>
        <authorList>
            <person name="Zhang G."/>
            <person name="Li C."/>
        </authorList>
    </citation>
    <scope>NUCLEOTIDE SEQUENCE [LARGE SCALE GENOMIC DNA]</scope>
    <source>
        <strain evidence="7">BGI_N325</strain>
    </source>
</reference>
<keyword evidence="3 5" id="KW-0472">Membrane</keyword>
<keyword evidence="5" id="KW-1133">Transmembrane helix</keyword>
<evidence type="ECO:0000259" key="6">
    <source>
        <dbReference type="PROSITE" id="PS50835"/>
    </source>
</evidence>
<dbReference type="Gene3D" id="2.60.40.10">
    <property type="entry name" value="Immunoglobulins"/>
    <property type="match status" value="2"/>
</dbReference>
<evidence type="ECO:0000256" key="3">
    <source>
        <dbReference type="ARBA" id="ARBA00023136"/>
    </source>
</evidence>
<organism evidence="7 8">
    <name type="scientific">Colius striatus</name>
    <name type="common">Speckled mousebird</name>
    <dbReference type="NCBI Taxonomy" id="57412"/>
    <lineage>
        <taxon>Eukaryota</taxon>
        <taxon>Metazoa</taxon>
        <taxon>Chordata</taxon>
        <taxon>Craniata</taxon>
        <taxon>Vertebrata</taxon>
        <taxon>Euteleostomi</taxon>
        <taxon>Archelosauria</taxon>
        <taxon>Archosauria</taxon>
        <taxon>Dinosauria</taxon>
        <taxon>Saurischia</taxon>
        <taxon>Theropoda</taxon>
        <taxon>Coelurosauria</taxon>
        <taxon>Aves</taxon>
        <taxon>Neognathae</taxon>
        <taxon>Neoaves</taxon>
        <taxon>Telluraves</taxon>
        <taxon>Coraciimorphae</taxon>
        <taxon>Coliiformes</taxon>
        <taxon>Coliidae</taxon>
        <taxon>Colius</taxon>
    </lineage>
</organism>
<comment type="subcellular location">
    <subcellularLocation>
        <location evidence="1">Membrane</location>
    </subcellularLocation>
</comment>
<dbReference type="PROSITE" id="PS50835">
    <property type="entry name" value="IG_LIKE"/>
    <property type="match status" value="1"/>
</dbReference>
<accession>A0A091KAF8</accession>
<dbReference type="InterPro" id="IPR007110">
    <property type="entry name" value="Ig-like_dom"/>
</dbReference>
<dbReference type="InterPro" id="IPR015631">
    <property type="entry name" value="CD2/SLAM_rcpt"/>
</dbReference>
<evidence type="ECO:0000256" key="1">
    <source>
        <dbReference type="ARBA" id="ARBA00004370"/>
    </source>
</evidence>
<feature type="domain" description="Ig-like" evidence="6">
    <location>
        <begin position="73"/>
        <end position="150"/>
    </location>
</feature>
<sequence length="243" mass="27024">EDPQSKLILLKYSDGNYTNYMEPRTRFHKLDFSLEILNTSRQDRQLYEYIVSKGSEEKVWQMLLEVYEPVSDPSIQILNWASANGSCSIILNCTAERGDKVSYSWGSRDSSTPGLCSHNGSLLYLSYPLQNSSFACSCVASNPVSTQVITFNSSECSYEQGGSTKLRMEHLVLLVVLPIVVLMMFIGVFTAAHSAKPTANQEHSPLTEDNEVLTIYSQVQRVQKQKGALEHPSCTTIYAAATG</sequence>
<feature type="non-terminal residue" evidence="7">
    <location>
        <position position="243"/>
    </location>
</feature>
<proteinExistence type="predicted"/>
<gene>
    <name evidence="7" type="ORF">N325_07902</name>
</gene>
<evidence type="ECO:0000313" key="7">
    <source>
        <dbReference type="EMBL" id="KFP33336.1"/>
    </source>
</evidence>
<feature type="non-terminal residue" evidence="7">
    <location>
        <position position="1"/>
    </location>
</feature>
<dbReference type="PANTHER" id="PTHR12080">
    <property type="entry name" value="SIGNALING LYMPHOCYTIC ACTIVATION MOLECULE"/>
    <property type="match status" value="1"/>
</dbReference>
<evidence type="ECO:0000256" key="5">
    <source>
        <dbReference type="SAM" id="Phobius"/>
    </source>
</evidence>
<evidence type="ECO:0000256" key="2">
    <source>
        <dbReference type="ARBA" id="ARBA00022729"/>
    </source>
</evidence>
<dbReference type="GO" id="GO:0016020">
    <property type="term" value="C:membrane"/>
    <property type="evidence" value="ECO:0007669"/>
    <property type="project" value="UniProtKB-SubCell"/>
</dbReference>
<dbReference type="EMBL" id="KK549424">
    <property type="protein sequence ID" value="KFP33336.1"/>
    <property type="molecule type" value="Genomic_DNA"/>
</dbReference>
<feature type="transmembrane region" description="Helical" evidence="5">
    <location>
        <begin position="171"/>
        <end position="192"/>
    </location>
</feature>
<keyword evidence="4" id="KW-0325">Glycoprotein</keyword>
<name>A0A091KAF8_COLST</name>
<keyword evidence="2" id="KW-0732">Signal</keyword>